<dbReference type="AlphaFoldDB" id="A0A6G1HII9"/>
<reference evidence="2" key="1">
    <citation type="journal article" date="2020" name="Stud. Mycol.">
        <title>101 Dothideomycetes genomes: a test case for predicting lifestyles and emergence of pathogens.</title>
        <authorList>
            <person name="Haridas S."/>
            <person name="Albert R."/>
            <person name="Binder M."/>
            <person name="Bloem J."/>
            <person name="Labutti K."/>
            <person name="Salamov A."/>
            <person name="Andreopoulos B."/>
            <person name="Baker S."/>
            <person name="Barry K."/>
            <person name="Bills G."/>
            <person name="Bluhm B."/>
            <person name="Cannon C."/>
            <person name="Castanera R."/>
            <person name="Culley D."/>
            <person name="Daum C."/>
            <person name="Ezra D."/>
            <person name="Gonzalez J."/>
            <person name="Henrissat B."/>
            <person name="Kuo A."/>
            <person name="Liang C."/>
            <person name="Lipzen A."/>
            <person name="Lutzoni F."/>
            <person name="Magnuson J."/>
            <person name="Mondo S."/>
            <person name="Nolan M."/>
            <person name="Ohm R."/>
            <person name="Pangilinan J."/>
            <person name="Park H.-J."/>
            <person name="Ramirez L."/>
            <person name="Alfaro M."/>
            <person name="Sun H."/>
            <person name="Tritt A."/>
            <person name="Yoshinaga Y."/>
            <person name="Zwiers L.-H."/>
            <person name="Turgeon B."/>
            <person name="Goodwin S."/>
            <person name="Spatafora J."/>
            <person name="Crous P."/>
            <person name="Grigoriev I."/>
        </authorList>
    </citation>
    <scope>NUCLEOTIDE SEQUENCE</scope>
    <source>
        <strain evidence="2">CBS 262.69</strain>
    </source>
</reference>
<gene>
    <name evidence="2" type="ORF">EJ06DRAFT_267144</name>
</gene>
<proteinExistence type="predicted"/>
<protein>
    <submittedName>
        <fullName evidence="2">Uncharacterized protein</fullName>
    </submittedName>
</protein>
<keyword evidence="3" id="KW-1185">Reference proteome</keyword>
<evidence type="ECO:0000313" key="3">
    <source>
        <dbReference type="Proteomes" id="UP000799640"/>
    </source>
</evidence>
<name>A0A6G1HII9_9PEZI</name>
<evidence type="ECO:0000313" key="2">
    <source>
        <dbReference type="EMBL" id="KAF2395667.1"/>
    </source>
</evidence>
<accession>A0A6G1HII9</accession>
<dbReference type="EMBL" id="ML996712">
    <property type="protein sequence ID" value="KAF2395667.1"/>
    <property type="molecule type" value="Genomic_DNA"/>
</dbReference>
<feature type="region of interest" description="Disordered" evidence="1">
    <location>
        <begin position="140"/>
        <end position="163"/>
    </location>
</feature>
<dbReference type="Proteomes" id="UP000799640">
    <property type="component" value="Unassembled WGS sequence"/>
</dbReference>
<sequence length="175" mass="19160">MPSSPHRMRYHLLSPSPTFSSFVPDTQSTAAMVSNGHREARVRLSPHFGTAKEASVISRQDRAYKRRRSALGALLASATRGGDISDRQARVAAVPSSLPPLHHYFVHSKPSLNPFSFATCQMIDFPSSIICQIFPQKDFPQRGPTADRTDPLPRAAPAGSSTLHANKNAKQLVRC</sequence>
<organism evidence="2 3">
    <name type="scientific">Trichodelitschia bisporula</name>
    <dbReference type="NCBI Taxonomy" id="703511"/>
    <lineage>
        <taxon>Eukaryota</taxon>
        <taxon>Fungi</taxon>
        <taxon>Dikarya</taxon>
        <taxon>Ascomycota</taxon>
        <taxon>Pezizomycotina</taxon>
        <taxon>Dothideomycetes</taxon>
        <taxon>Dothideomycetes incertae sedis</taxon>
        <taxon>Phaeotrichales</taxon>
        <taxon>Phaeotrichaceae</taxon>
        <taxon>Trichodelitschia</taxon>
    </lineage>
</organism>
<evidence type="ECO:0000256" key="1">
    <source>
        <dbReference type="SAM" id="MobiDB-lite"/>
    </source>
</evidence>